<accession>A0A1E5Q472</accession>
<evidence type="ECO:0000313" key="2">
    <source>
        <dbReference type="EMBL" id="OEJ64377.1"/>
    </source>
</evidence>
<name>A0A1E5Q472_9PROT</name>
<gene>
    <name evidence="2" type="ORF">BEN30_16310</name>
</gene>
<organism evidence="2 3">
    <name type="scientific">Magnetovibrio blakemorei</name>
    <dbReference type="NCBI Taxonomy" id="28181"/>
    <lineage>
        <taxon>Bacteria</taxon>
        <taxon>Pseudomonadati</taxon>
        <taxon>Pseudomonadota</taxon>
        <taxon>Alphaproteobacteria</taxon>
        <taxon>Rhodospirillales</taxon>
        <taxon>Magnetovibrionaceae</taxon>
        <taxon>Magnetovibrio</taxon>
    </lineage>
</organism>
<evidence type="ECO:0000313" key="3">
    <source>
        <dbReference type="Proteomes" id="UP000095347"/>
    </source>
</evidence>
<keyword evidence="1" id="KW-0175">Coiled coil</keyword>
<reference evidence="3" key="1">
    <citation type="submission" date="2016-07" db="EMBL/GenBank/DDBJ databases">
        <authorList>
            <person name="Florea S."/>
            <person name="Webb J.S."/>
            <person name="Jaromczyk J."/>
            <person name="Schardl C.L."/>
        </authorList>
    </citation>
    <scope>NUCLEOTIDE SEQUENCE [LARGE SCALE GENOMIC DNA]</scope>
    <source>
        <strain evidence="3">MV-1</strain>
    </source>
</reference>
<sequence>MYGDLMATQLKPNDTDRASSYEAAIKTALDDLHHISEEEKHAREHLVELERRAKELEAAIKNLVTLLPSRQAAKYVDMLETQVPSPNTEDNRRGEIFNNVVSLVFSKPDQVWNSAQILDEFERFGAAGNTKTILNVLNYLAKKGQLQRVSRGRYRVKNSGVLFECGADIIDERNPL</sequence>
<evidence type="ECO:0000256" key="1">
    <source>
        <dbReference type="SAM" id="Coils"/>
    </source>
</evidence>
<dbReference type="EMBL" id="MCGG01000071">
    <property type="protein sequence ID" value="OEJ64377.1"/>
    <property type="molecule type" value="Genomic_DNA"/>
</dbReference>
<protein>
    <submittedName>
        <fullName evidence="2">Uncharacterized protein</fullName>
    </submittedName>
</protein>
<proteinExistence type="predicted"/>
<feature type="coiled-coil region" evidence="1">
    <location>
        <begin position="32"/>
        <end position="66"/>
    </location>
</feature>
<dbReference type="STRING" id="28181.BEN30_16310"/>
<dbReference type="AlphaFoldDB" id="A0A1E5Q472"/>
<dbReference type="Proteomes" id="UP000095347">
    <property type="component" value="Unassembled WGS sequence"/>
</dbReference>
<keyword evidence="3" id="KW-1185">Reference proteome</keyword>
<comment type="caution">
    <text evidence="2">The sequence shown here is derived from an EMBL/GenBank/DDBJ whole genome shotgun (WGS) entry which is preliminary data.</text>
</comment>